<dbReference type="AlphaFoldDB" id="A0A1I6DNV5"/>
<dbReference type="RefSeq" id="WP_092483464.1">
    <property type="nucleotide sequence ID" value="NZ_FOYM01000014.1"/>
</dbReference>
<feature type="transmembrane region" description="Helical" evidence="1">
    <location>
        <begin position="209"/>
        <end position="227"/>
    </location>
</feature>
<dbReference type="STRING" id="39060.SAMN05660706_11432"/>
<keyword evidence="4" id="KW-1185">Reference proteome</keyword>
<evidence type="ECO:0000256" key="1">
    <source>
        <dbReference type="SAM" id="Phobius"/>
    </source>
</evidence>
<evidence type="ECO:0000313" key="3">
    <source>
        <dbReference type="EMBL" id="SFR07062.1"/>
    </source>
</evidence>
<gene>
    <name evidence="3" type="ORF">SAMN05660706_11432</name>
</gene>
<keyword evidence="1" id="KW-1133">Transmembrane helix</keyword>
<proteinExistence type="predicted"/>
<name>A0A1I6DNV5_9FIRM</name>
<keyword evidence="1" id="KW-0812">Transmembrane</keyword>
<sequence>MKKHLSFLLIIVLLFITPGIALAIGEQPCDQWNLLGDVQSEKEMEGQLFNIVGLGTKAAVLGAVATGGEPFFMVVAGAGFVSTGLAQIARPENAIWENWPMGRYVFHHVPPDKFIDQLSLGERAKAGAGEFIANMIFNISKTITRVSINATVLAFHTDIVSGMVGWVSEGVASIFAPGDDFTKLLMTIGLILLLMYISFRLLRGQAMGALNATLVAALAVGCVFFFTTNAQQIIAGVSRASDSLAGAFLGAVGEYTTQGQNVNIDDPVDRGLVLAGQTVWQGIVAKPWALAMFGTADESRLLLTQSEYEVLDKTVFPGVSQAKIKPGMRIDTLFLGCGSKDGRNAVAEALGRPNAKLLWVPRWVMKGKEVDHGAHPGSVVGLSPDSVGTHIMTAGFTLLPSLGFAILAGTVALSILVCQVALAALLLVLPMALFAMMIPETGWALATSYFKMTAGFFMVKLIYGLYLSLVLIIATGFARAVMG</sequence>
<dbReference type="Proteomes" id="UP000199584">
    <property type="component" value="Unassembled WGS sequence"/>
</dbReference>
<feature type="transmembrane region" description="Helical" evidence="1">
    <location>
        <begin position="184"/>
        <end position="202"/>
    </location>
</feature>
<accession>A0A1I6DNV5</accession>
<evidence type="ECO:0000256" key="2">
    <source>
        <dbReference type="SAM" id="SignalP"/>
    </source>
</evidence>
<keyword evidence="1" id="KW-0472">Membrane</keyword>
<feature type="signal peptide" evidence="2">
    <location>
        <begin position="1"/>
        <end position="23"/>
    </location>
</feature>
<feature type="transmembrane region" description="Helical" evidence="1">
    <location>
        <begin position="391"/>
        <end position="413"/>
    </location>
</feature>
<organism evidence="3 4">
    <name type="scientific">Desulfoscipio geothermicus DSM 3669</name>
    <dbReference type="NCBI Taxonomy" id="1121426"/>
    <lineage>
        <taxon>Bacteria</taxon>
        <taxon>Bacillati</taxon>
        <taxon>Bacillota</taxon>
        <taxon>Clostridia</taxon>
        <taxon>Eubacteriales</taxon>
        <taxon>Desulfallaceae</taxon>
        <taxon>Desulfoscipio</taxon>
    </lineage>
</organism>
<feature type="transmembrane region" description="Helical" evidence="1">
    <location>
        <begin position="458"/>
        <end position="478"/>
    </location>
</feature>
<dbReference type="EMBL" id="FOYM01000014">
    <property type="protein sequence ID" value="SFR07062.1"/>
    <property type="molecule type" value="Genomic_DNA"/>
</dbReference>
<evidence type="ECO:0000313" key="4">
    <source>
        <dbReference type="Proteomes" id="UP000199584"/>
    </source>
</evidence>
<reference evidence="4" key="1">
    <citation type="submission" date="2016-10" db="EMBL/GenBank/DDBJ databases">
        <authorList>
            <person name="Varghese N."/>
            <person name="Submissions S."/>
        </authorList>
    </citation>
    <scope>NUCLEOTIDE SEQUENCE [LARGE SCALE GENOMIC DNA]</scope>
    <source>
        <strain evidence="4">DSM 3669</strain>
    </source>
</reference>
<protein>
    <recommendedName>
        <fullName evidence="5">TrbL/VirB6 plasmid conjugal transfer protein</fullName>
    </recommendedName>
</protein>
<feature type="chain" id="PRO_5011527586" description="TrbL/VirB6 plasmid conjugal transfer protein" evidence="2">
    <location>
        <begin position="24"/>
        <end position="483"/>
    </location>
</feature>
<dbReference type="OrthoDB" id="1804144at2"/>
<feature type="transmembrane region" description="Helical" evidence="1">
    <location>
        <begin position="420"/>
        <end position="438"/>
    </location>
</feature>
<evidence type="ECO:0008006" key="5">
    <source>
        <dbReference type="Google" id="ProtNLM"/>
    </source>
</evidence>
<keyword evidence="2" id="KW-0732">Signal</keyword>